<evidence type="ECO:0000256" key="3">
    <source>
        <dbReference type="ARBA" id="ARBA00022741"/>
    </source>
</evidence>
<dbReference type="Gene3D" id="3.40.850.10">
    <property type="entry name" value="Kinesin motor domain"/>
    <property type="match status" value="1"/>
</dbReference>
<keyword evidence="4 6" id="KW-0067">ATP-binding</keyword>
<feature type="compositionally biased region" description="Polar residues" evidence="8">
    <location>
        <begin position="829"/>
        <end position="856"/>
    </location>
</feature>
<dbReference type="eggNOG" id="KOG4280">
    <property type="taxonomic scope" value="Eukaryota"/>
</dbReference>
<dbReference type="OrthoDB" id="3176171at2759"/>
<dbReference type="PRINTS" id="PR00380">
    <property type="entry name" value="KINESINHEAVY"/>
</dbReference>
<organism evidence="10 11">
    <name type="scientific">Tetrahymena thermophila (strain SB210)</name>
    <dbReference type="NCBI Taxonomy" id="312017"/>
    <lineage>
        <taxon>Eukaryota</taxon>
        <taxon>Sar</taxon>
        <taxon>Alveolata</taxon>
        <taxon>Ciliophora</taxon>
        <taxon>Intramacronucleata</taxon>
        <taxon>Oligohymenophorea</taxon>
        <taxon>Hymenostomatida</taxon>
        <taxon>Tetrahymenina</taxon>
        <taxon>Tetrahymenidae</taxon>
        <taxon>Tetrahymena</taxon>
    </lineage>
</organism>
<dbReference type="FunFam" id="3.40.850.10:FF:000083">
    <property type="entry name" value="Kinesin-like protein"/>
    <property type="match status" value="1"/>
</dbReference>
<feature type="coiled-coil region" evidence="7">
    <location>
        <begin position="423"/>
        <end position="551"/>
    </location>
</feature>
<dbReference type="PROSITE" id="PS00411">
    <property type="entry name" value="KINESIN_MOTOR_1"/>
    <property type="match status" value="1"/>
</dbReference>
<feature type="compositionally biased region" description="Polar residues" evidence="8">
    <location>
        <begin position="971"/>
        <end position="983"/>
    </location>
</feature>
<dbReference type="InParanoid" id="Q23RF3"/>
<evidence type="ECO:0000256" key="2">
    <source>
        <dbReference type="ARBA" id="ARBA00022490"/>
    </source>
</evidence>
<keyword evidence="6" id="KW-0505">Motor protein</keyword>
<evidence type="ECO:0000313" key="10">
    <source>
        <dbReference type="EMBL" id="EAR99095.3"/>
    </source>
</evidence>
<dbReference type="GO" id="GO:0003777">
    <property type="term" value="F:microtubule motor activity"/>
    <property type="evidence" value="ECO:0007669"/>
    <property type="project" value="InterPro"/>
</dbReference>
<feature type="binding site" evidence="6">
    <location>
        <begin position="161"/>
        <end position="168"/>
    </location>
    <ligand>
        <name>ATP</name>
        <dbReference type="ChEBI" id="CHEBI:30616"/>
    </ligand>
</feature>
<dbReference type="InterPro" id="IPR036961">
    <property type="entry name" value="Kinesin_motor_dom_sf"/>
</dbReference>
<keyword evidence="3 6" id="KW-0547">Nucleotide-binding</keyword>
<dbReference type="HOGENOM" id="CLU_292325_0_0_1"/>
<dbReference type="GO" id="GO:0007052">
    <property type="term" value="P:mitotic spindle organization"/>
    <property type="evidence" value="ECO:0007669"/>
    <property type="project" value="TreeGrafter"/>
</dbReference>
<dbReference type="SUPFAM" id="SSF52540">
    <property type="entry name" value="P-loop containing nucleoside triphosphate hydrolases"/>
    <property type="match status" value="1"/>
</dbReference>
<dbReference type="CDD" id="cd00106">
    <property type="entry name" value="KISc"/>
    <property type="match status" value="1"/>
</dbReference>
<dbReference type="RefSeq" id="XP_001019340.3">
    <property type="nucleotide sequence ID" value="XM_001019340.3"/>
</dbReference>
<feature type="compositionally biased region" description="Polar residues" evidence="8">
    <location>
        <begin position="1024"/>
        <end position="1036"/>
    </location>
</feature>
<protein>
    <submittedName>
        <fullName evidence="10">Kinesin motor catalytic domain protein</fullName>
    </submittedName>
</protein>
<evidence type="ECO:0000256" key="5">
    <source>
        <dbReference type="ARBA" id="ARBA00023054"/>
    </source>
</evidence>
<evidence type="ECO:0000259" key="9">
    <source>
        <dbReference type="PROSITE" id="PS50067"/>
    </source>
</evidence>
<dbReference type="Pfam" id="PF00225">
    <property type="entry name" value="Kinesin"/>
    <property type="match status" value="1"/>
</dbReference>
<accession>Q23RF3</accession>
<feature type="region of interest" description="Disordered" evidence="8">
    <location>
        <begin position="971"/>
        <end position="1036"/>
    </location>
</feature>
<dbReference type="GO" id="GO:0005737">
    <property type="term" value="C:cytoplasm"/>
    <property type="evidence" value="ECO:0007669"/>
    <property type="project" value="UniProtKB-SubCell"/>
</dbReference>
<comment type="subcellular location">
    <subcellularLocation>
        <location evidence="1">Cytoplasm</location>
    </subcellularLocation>
</comment>
<dbReference type="GO" id="GO:0005524">
    <property type="term" value="F:ATP binding"/>
    <property type="evidence" value="ECO:0007669"/>
    <property type="project" value="UniProtKB-UniRule"/>
</dbReference>
<evidence type="ECO:0000256" key="6">
    <source>
        <dbReference type="PROSITE-ProRule" id="PRU00283"/>
    </source>
</evidence>
<dbReference type="Proteomes" id="UP000009168">
    <property type="component" value="Unassembled WGS sequence"/>
</dbReference>
<dbReference type="GO" id="GO:0051231">
    <property type="term" value="P:spindle elongation"/>
    <property type="evidence" value="ECO:0007669"/>
    <property type="project" value="TreeGrafter"/>
</dbReference>
<gene>
    <name evidence="10" type="ORF">TTHERM_00388360</name>
</gene>
<dbReference type="GO" id="GO:0008017">
    <property type="term" value="F:microtubule binding"/>
    <property type="evidence" value="ECO:0007669"/>
    <property type="project" value="InterPro"/>
</dbReference>
<evidence type="ECO:0000313" key="11">
    <source>
        <dbReference type="Proteomes" id="UP000009168"/>
    </source>
</evidence>
<feature type="compositionally biased region" description="Low complexity" evidence="8">
    <location>
        <begin position="857"/>
        <end position="880"/>
    </location>
</feature>
<evidence type="ECO:0000256" key="8">
    <source>
        <dbReference type="SAM" id="MobiDB-lite"/>
    </source>
</evidence>
<keyword evidence="2" id="KW-0963">Cytoplasm</keyword>
<proteinExistence type="inferred from homology"/>
<dbReference type="PANTHER" id="PTHR47969:SF15">
    <property type="entry name" value="CHROMOSOME-ASSOCIATED KINESIN KIF4A-RELATED"/>
    <property type="match status" value="1"/>
</dbReference>
<dbReference type="InterPro" id="IPR001752">
    <property type="entry name" value="Kinesin_motor_dom"/>
</dbReference>
<comment type="similarity">
    <text evidence="6">Belongs to the TRAFAC class myosin-kinesin ATPase superfamily. Kinesin family.</text>
</comment>
<feature type="compositionally biased region" description="Basic and acidic residues" evidence="8">
    <location>
        <begin position="987"/>
        <end position="996"/>
    </location>
</feature>
<evidence type="ECO:0000256" key="7">
    <source>
        <dbReference type="SAM" id="Coils"/>
    </source>
</evidence>
<feature type="coiled-coil region" evidence="7">
    <location>
        <begin position="714"/>
        <end position="741"/>
    </location>
</feature>
<evidence type="ECO:0000256" key="4">
    <source>
        <dbReference type="ARBA" id="ARBA00022840"/>
    </source>
</evidence>
<dbReference type="PROSITE" id="PS50067">
    <property type="entry name" value="KINESIN_MOTOR_2"/>
    <property type="match status" value="1"/>
</dbReference>
<dbReference type="SMART" id="SM00129">
    <property type="entry name" value="KISc"/>
    <property type="match status" value="1"/>
</dbReference>
<dbReference type="STRING" id="312017.Q23RF3"/>
<keyword evidence="11" id="KW-1185">Reference proteome</keyword>
<dbReference type="GeneID" id="7838821"/>
<name>Q23RF3_TETTS</name>
<feature type="domain" description="Kinesin motor" evidence="9">
    <location>
        <begin position="57"/>
        <end position="413"/>
    </location>
</feature>
<keyword evidence="5 7" id="KW-0175">Coiled coil</keyword>
<dbReference type="InterPro" id="IPR027640">
    <property type="entry name" value="Kinesin-like_fam"/>
</dbReference>
<dbReference type="EMBL" id="GG662644">
    <property type="protein sequence ID" value="EAR99095.3"/>
    <property type="molecule type" value="Genomic_DNA"/>
</dbReference>
<dbReference type="PANTHER" id="PTHR47969">
    <property type="entry name" value="CHROMOSOME-ASSOCIATED KINESIN KIF4A-RELATED"/>
    <property type="match status" value="1"/>
</dbReference>
<sequence length="1036" mass="119436">MNKYQRSPDRFAKSYAHLSYHNTSSYSIKENLSCTSLPQINTNQNSRKVSGKEDNENVKVAVRVRPPIAREKKENFPFISTVDVSPDNKSIVICDFLQAEKLPPEEIQEFIQNPKNYPKYSFTFDHVYDQDSTQEEVYELTAKQSVLSVLEGFNSTIFAYGQTGTGKTFTMEGFYMHHTDPNIGIIPRSMNEIFEFIENCQDSDINFMVRCSYLQIYNEVISDLLKTDKTHLTIREDKKKGIYVEDLSEWAVRNPQEVFQLIKKGNQSRATAATKMNDMSSRSHAVFIVIVEQVFMDPDNDFQPTAAKTGKLNLVDLAGSERVSITGATGQRLEECKKINQSLSALGNVISALTDKKGPRPHIPYRDSKITRILEDSLGGNCKTTMLAMISPSTDAFNHSLSTLKFANRAKNIKNCPVVNQADDDTKALLLQYESELKKLKAQLENKRKSIFDKNQILTLQVQVNQAEQDKEDALAAYEQKIEELQKEKEEKKMLEEKIKSIQSQVLVGGQKIEQDKKYIEKLEEKQKRIRSEYEKKIQILENERRIQAEEKIEAEQYKNLLLKQRDVMVGLSQRLVERDKRIIELEEDIEVLEDCEQKAQNKVFYLESILKANNIKIPDYSQIPSNITDQVDLGNQVTFNITENNLQTLVDDKSIQNKSYRQVQILRQKIEEFLSKKKKINDQELKELQDIQTIRGQYEEKFQKLDQKFHKKIEFLEKQNNEQQQSLEKFLEIINAKEKQIFNLKVALKSQMKQQPQSQEHKVDFLQLKEQSSLIKNKVDFIVDIFSNKKEANAIKSAARELVSLQIEASKFSDIIEDTFAETENSKEQSIFKSQQSSTNRLNSPDSQRPEQTNRQSFTVTQTSQSQTQRTQESYYSNPNQIQKQNYINIYNSNQNLVSPKNKIDNMQALNEKINQNLNIIAKNSNQLSNPSVLNQQTGIPLNNNLISQPFPQGKGPINVHMNLQSQINNVQSDSSTPSHSQAYKMKQEEEDQKRRQAIQQIDNILKGQLGQVPTKQIRPPENTFSKSLQQPQYS</sequence>
<reference evidence="11" key="1">
    <citation type="journal article" date="2006" name="PLoS Biol.">
        <title>Macronuclear genome sequence of the ciliate Tetrahymena thermophila, a model eukaryote.</title>
        <authorList>
            <person name="Eisen J.A."/>
            <person name="Coyne R.S."/>
            <person name="Wu M."/>
            <person name="Wu D."/>
            <person name="Thiagarajan M."/>
            <person name="Wortman J.R."/>
            <person name="Badger J.H."/>
            <person name="Ren Q."/>
            <person name="Amedeo P."/>
            <person name="Jones K.M."/>
            <person name="Tallon L.J."/>
            <person name="Delcher A.L."/>
            <person name="Salzberg S.L."/>
            <person name="Silva J.C."/>
            <person name="Haas B.J."/>
            <person name="Majoros W.H."/>
            <person name="Farzad M."/>
            <person name="Carlton J.M."/>
            <person name="Smith R.K. Jr."/>
            <person name="Garg J."/>
            <person name="Pearlman R.E."/>
            <person name="Karrer K.M."/>
            <person name="Sun L."/>
            <person name="Manning G."/>
            <person name="Elde N.C."/>
            <person name="Turkewitz A.P."/>
            <person name="Asai D.J."/>
            <person name="Wilkes D.E."/>
            <person name="Wang Y."/>
            <person name="Cai H."/>
            <person name="Collins K."/>
            <person name="Stewart B.A."/>
            <person name="Lee S.R."/>
            <person name="Wilamowska K."/>
            <person name="Weinberg Z."/>
            <person name="Ruzzo W.L."/>
            <person name="Wloga D."/>
            <person name="Gaertig J."/>
            <person name="Frankel J."/>
            <person name="Tsao C.-C."/>
            <person name="Gorovsky M.A."/>
            <person name="Keeling P.J."/>
            <person name="Waller R.F."/>
            <person name="Patron N.J."/>
            <person name="Cherry J.M."/>
            <person name="Stover N.A."/>
            <person name="Krieger C.J."/>
            <person name="del Toro C."/>
            <person name="Ryder H.F."/>
            <person name="Williamson S.C."/>
            <person name="Barbeau R.A."/>
            <person name="Hamilton E.P."/>
            <person name="Orias E."/>
        </authorList>
    </citation>
    <scope>NUCLEOTIDE SEQUENCE [LARGE SCALE GENOMIC DNA]</scope>
    <source>
        <strain evidence="11">SB210</strain>
    </source>
</reference>
<feature type="region of interest" description="Disordered" evidence="8">
    <location>
        <begin position="827"/>
        <end position="880"/>
    </location>
</feature>
<dbReference type="InterPro" id="IPR019821">
    <property type="entry name" value="Kinesin_motor_CS"/>
</dbReference>
<dbReference type="GO" id="GO:0005875">
    <property type="term" value="C:microtubule associated complex"/>
    <property type="evidence" value="ECO:0007669"/>
    <property type="project" value="TreeGrafter"/>
</dbReference>
<dbReference type="InterPro" id="IPR027417">
    <property type="entry name" value="P-loop_NTPase"/>
</dbReference>
<evidence type="ECO:0000256" key="1">
    <source>
        <dbReference type="ARBA" id="ARBA00004496"/>
    </source>
</evidence>
<dbReference type="GO" id="GO:0007018">
    <property type="term" value="P:microtubule-based movement"/>
    <property type="evidence" value="ECO:0007669"/>
    <property type="project" value="InterPro"/>
</dbReference>
<dbReference type="AlphaFoldDB" id="Q23RF3"/>
<dbReference type="KEGG" id="tet:TTHERM_00388360"/>